<feature type="transmembrane region" description="Helical" evidence="1">
    <location>
        <begin position="155"/>
        <end position="180"/>
    </location>
</feature>
<dbReference type="KEGG" id="rml:FF011L_22320"/>
<feature type="transmembrane region" description="Helical" evidence="1">
    <location>
        <begin position="481"/>
        <end position="500"/>
    </location>
</feature>
<protein>
    <submittedName>
        <fullName evidence="2">ABC-2 family transporter protein</fullName>
    </submittedName>
</protein>
<feature type="transmembrane region" description="Helical" evidence="1">
    <location>
        <begin position="392"/>
        <end position="414"/>
    </location>
</feature>
<feature type="transmembrane region" description="Helical" evidence="1">
    <location>
        <begin position="227"/>
        <end position="253"/>
    </location>
</feature>
<feature type="transmembrane region" description="Helical" evidence="1">
    <location>
        <begin position="129"/>
        <end position="149"/>
    </location>
</feature>
<dbReference type="Proteomes" id="UP000320672">
    <property type="component" value="Chromosome"/>
</dbReference>
<sequence length="527" mass="57533">MITEWRERLLRWEASCERLGDSLNPILVKETRQSLKSRQFLVTFSLLLLASFGWSVVGSMMLMPGLYYRPSAAPMLVGYYLLLAVPMLFVVPVAAYRSLAVEIDDGTLELLRVTTLSPMQIVMGKFCSALLQMMLYFIVLIPCVAYAYALRGIDFPTLAVLLSLVLLAAIQLTIFGLFLAPVPSGRTGQLTALFALVGVLLVAEYLIGTQAIALIQQANAMSTWVRAFLSFSGVAIVASTSYVFMTASAALLAPACSNRSTRVRAALLIQLTVVLGLFGYVVVENLQFATSNQGLLGLGSVIFMILPWVGVGYAVYWALLGSMMASESGDLTPRVRRGLPASFLGRLFLTLFIPGPVTGLLFAATGAAIAMLFVSGGLYYLRPAGSPLQDVVANVSLAVFGYLVLLLTLVRWSAGALRRYAVFRPAVGLALLSIIALLCCIIPYGIYMVWADYPSRPTYSKWQLANWLWTIQQIGNGRRDLHWIVFSGGVFCLLAQAAFLGRGTLTQVLPIPERVRVEQQRTADDED</sequence>
<feature type="transmembrane region" description="Helical" evidence="1">
    <location>
        <begin position="40"/>
        <end position="57"/>
    </location>
</feature>
<proteinExistence type="predicted"/>
<dbReference type="EMBL" id="CP036262">
    <property type="protein sequence ID" value="QDS93462.1"/>
    <property type="molecule type" value="Genomic_DNA"/>
</dbReference>
<feature type="transmembrane region" description="Helical" evidence="1">
    <location>
        <begin position="265"/>
        <end position="283"/>
    </location>
</feature>
<keyword evidence="1" id="KW-0812">Transmembrane</keyword>
<keyword evidence="1" id="KW-1133">Transmembrane helix</keyword>
<evidence type="ECO:0000313" key="3">
    <source>
        <dbReference type="Proteomes" id="UP000320672"/>
    </source>
</evidence>
<dbReference type="AlphaFoldDB" id="A0A517MF03"/>
<gene>
    <name evidence="2" type="ORF">FF011L_22320</name>
</gene>
<keyword evidence="3" id="KW-1185">Reference proteome</keyword>
<feature type="transmembrane region" description="Helical" evidence="1">
    <location>
        <begin position="426"/>
        <end position="450"/>
    </location>
</feature>
<evidence type="ECO:0000313" key="2">
    <source>
        <dbReference type="EMBL" id="QDS93462.1"/>
    </source>
</evidence>
<feature type="transmembrane region" description="Helical" evidence="1">
    <location>
        <begin position="77"/>
        <end position="96"/>
    </location>
</feature>
<feature type="transmembrane region" description="Helical" evidence="1">
    <location>
        <begin position="192"/>
        <end position="215"/>
    </location>
</feature>
<dbReference type="RefSeq" id="WP_145351625.1">
    <property type="nucleotide sequence ID" value="NZ_CP036262.1"/>
</dbReference>
<evidence type="ECO:0000256" key="1">
    <source>
        <dbReference type="SAM" id="Phobius"/>
    </source>
</evidence>
<feature type="transmembrane region" description="Helical" evidence="1">
    <location>
        <begin position="295"/>
        <end position="319"/>
    </location>
</feature>
<keyword evidence="1" id="KW-0472">Membrane</keyword>
<organism evidence="2 3">
    <name type="scientific">Roseimaritima multifibrata</name>
    <dbReference type="NCBI Taxonomy" id="1930274"/>
    <lineage>
        <taxon>Bacteria</taxon>
        <taxon>Pseudomonadati</taxon>
        <taxon>Planctomycetota</taxon>
        <taxon>Planctomycetia</taxon>
        <taxon>Pirellulales</taxon>
        <taxon>Pirellulaceae</taxon>
        <taxon>Roseimaritima</taxon>
    </lineage>
</organism>
<reference evidence="2 3" key="1">
    <citation type="submission" date="2019-02" db="EMBL/GenBank/DDBJ databases">
        <title>Deep-cultivation of Planctomycetes and their phenomic and genomic characterization uncovers novel biology.</title>
        <authorList>
            <person name="Wiegand S."/>
            <person name="Jogler M."/>
            <person name="Boedeker C."/>
            <person name="Pinto D."/>
            <person name="Vollmers J."/>
            <person name="Rivas-Marin E."/>
            <person name="Kohn T."/>
            <person name="Peeters S.H."/>
            <person name="Heuer A."/>
            <person name="Rast P."/>
            <person name="Oberbeckmann S."/>
            <person name="Bunk B."/>
            <person name="Jeske O."/>
            <person name="Meyerdierks A."/>
            <person name="Storesund J.E."/>
            <person name="Kallscheuer N."/>
            <person name="Luecker S."/>
            <person name="Lage O.M."/>
            <person name="Pohl T."/>
            <person name="Merkel B.J."/>
            <person name="Hornburger P."/>
            <person name="Mueller R.-W."/>
            <person name="Bruemmer F."/>
            <person name="Labrenz M."/>
            <person name="Spormann A.M."/>
            <person name="Op den Camp H."/>
            <person name="Overmann J."/>
            <person name="Amann R."/>
            <person name="Jetten M.S.M."/>
            <person name="Mascher T."/>
            <person name="Medema M.H."/>
            <person name="Devos D.P."/>
            <person name="Kaster A.-K."/>
            <person name="Ovreas L."/>
            <person name="Rohde M."/>
            <person name="Galperin M.Y."/>
            <person name="Jogler C."/>
        </authorList>
    </citation>
    <scope>NUCLEOTIDE SEQUENCE [LARGE SCALE GENOMIC DNA]</scope>
    <source>
        <strain evidence="2 3">FF011L</strain>
    </source>
</reference>
<dbReference type="OrthoDB" id="5524691at2"/>
<feature type="transmembrane region" description="Helical" evidence="1">
    <location>
        <begin position="347"/>
        <end position="380"/>
    </location>
</feature>
<name>A0A517MF03_9BACT</name>
<accession>A0A517MF03</accession>